<dbReference type="GO" id="GO:0005739">
    <property type="term" value="C:mitochondrion"/>
    <property type="evidence" value="ECO:0007669"/>
    <property type="project" value="InterPro"/>
</dbReference>
<keyword evidence="3" id="KW-1185">Reference proteome</keyword>
<comment type="caution">
    <text evidence="2">The sequence shown here is derived from an EMBL/GenBank/DDBJ whole genome shotgun (WGS) entry which is preliminary data.</text>
</comment>
<dbReference type="CDD" id="cd04301">
    <property type="entry name" value="NAT_SF"/>
    <property type="match status" value="1"/>
</dbReference>
<dbReference type="EMBL" id="JAUCMV010000004">
    <property type="protein sequence ID" value="KAK0405803.1"/>
    <property type="molecule type" value="Genomic_DNA"/>
</dbReference>
<dbReference type="Proteomes" id="UP001175271">
    <property type="component" value="Unassembled WGS sequence"/>
</dbReference>
<name>A0AA39HH72_9BILA</name>
<dbReference type="AlphaFoldDB" id="A0AA39HH72"/>
<protein>
    <recommendedName>
        <fullName evidence="1">Glycine N-acyltransferase-like protein</fullName>
        <ecNumber evidence="1">2.3.1.-</ecNumber>
    </recommendedName>
</protein>
<evidence type="ECO:0000256" key="1">
    <source>
        <dbReference type="RuleBase" id="RU368002"/>
    </source>
</evidence>
<dbReference type="InterPro" id="IPR010313">
    <property type="entry name" value="Glycine_N-acyltransferase"/>
</dbReference>
<gene>
    <name evidence="2" type="ORF">QR680_018207</name>
</gene>
<organism evidence="2 3">
    <name type="scientific">Steinernema hermaphroditum</name>
    <dbReference type="NCBI Taxonomy" id="289476"/>
    <lineage>
        <taxon>Eukaryota</taxon>
        <taxon>Metazoa</taxon>
        <taxon>Ecdysozoa</taxon>
        <taxon>Nematoda</taxon>
        <taxon>Chromadorea</taxon>
        <taxon>Rhabditida</taxon>
        <taxon>Tylenchina</taxon>
        <taxon>Panagrolaimomorpha</taxon>
        <taxon>Strongyloidoidea</taxon>
        <taxon>Steinernematidae</taxon>
        <taxon>Steinernema</taxon>
    </lineage>
</organism>
<dbReference type="Gene3D" id="3.40.630.30">
    <property type="match status" value="1"/>
</dbReference>
<keyword evidence="1" id="KW-0012">Acyltransferase</keyword>
<comment type="similarity">
    <text evidence="1">Belongs to the glycine N-acyltransferase family.</text>
</comment>
<evidence type="ECO:0000313" key="3">
    <source>
        <dbReference type="Proteomes" id="UP001175271"/>
    </source>
</evidence>
<keyword evidence="1" id="KW-0808">Transferase</keyword>
<evidence type="ECO:0000313" key="2">
    <source>
        <dbReference type="EMBL" id="KAK0405803.1"/>
    </source>
</evidence>
<sequence length="304" mass="34760">MAFEVDPQDFQSTLPSLRVFPNFLSIYGTVKLFVNKTIDDCEVRLFGYPKEKPTLWIAYKNNKYGTSFVLAGTTSEDESMYRDAVYSILPYIKESLESKRSFEVVAVKTIMDHVRTFLQTFKHPMFSTLDEPNSKFYINEEKSRKLVKTKIELPEGFEFVSMDESHAQVLLDTMPYASPSDLEMVKSRLANMPAAAVRHVASGKIAAFEYNDGYGSISHLYTFPEFRRMGLGGAVELKLCQANYEQLGILPHKAVSRNRPNVMGMSERSPWWEYQLDGRGEPELSYYVIFSTEDTGKILIFDGQ</sequence>
<dbReference type="EC" id="2.3.1.-" evidence="1"/>
<dbReference type="InterPro" id="IPR016181">
    <property type="entry name" value="Acyl_CoA_acyltransferase"/>
</dbReference>
<reference evidence="2" key="1">
    <citation type="submission" date="2023-06" db="EMBL/GenBank/DDBJ databases">
        <title>Genomic analysis of the entomopathogenic nematode Steinernema hermaphroditum.</title>
        <authorList>
            <person name="Schwarz E.M."/>
            <person name="Heppert J.K."/>
            <person name="Baniya A."/>
            <person name="Schwartz H.T."/>
            <person name="Tan C.-H."/>
            <person name="Antoshechkin I."/>
            <person name="Sternberg P.W."/>
            <person name="Goodrich-Blair H."/>
            <person name="Dillman A.R."/>
        </authorList>
    </citation>
    <scope>NUCLEOTIDE SEQUENCE</scope>
    <source>
        <strain evidence="2">PS9179</strain>
        <tissue evidence="2">Whole animal</tissue>
    </source>
</reference>
<dbReference type="SUPFAM" id="SSF55729">
    <property type="entry name" value="Acyl-CoA N-acyltransferases (Nat)"/>
    <property type="match status" value="1"/>
</dbReference>
<dbReference type="GO" id="GO:0047961">
    <property type="term" value="F:glycine N-acyltransferase activity"/>
    <property type="evidence" value="ECO:0007669"/>
    <property type="project" value="InterPro"/>
</dbReference>
<accession>A0AA39HH72</accession>
<dbReference type="PANTHER" id="PTHR15298:SF1">
    <property type="entry name" value="GLYCINE N-ACYLTRANSFERASE-LIKE PROTEIN"/>
    <property type="match status" value="1"/>
</dbReference>
<proteinExistence type="inferred from homology"/>
<dbReference type="PANTHER" id="PTHR15298">
    <property type="entry name" value="L-COA N-ACYLTRANSFERASE-RELATED"/>
    <property type="match status" value="1"/>
</dbReference>